<comment type="similarity">
    <text evidence="2 9">Belongs to the cytochrome P450 family.</text>
</comment>
<dbReference type="PRINTS" id="PR00463">
    <property type="entry name" value="EP450I"/>
</dbReference>
<evidence type="ECO:0000313" key="11">
    <source>
        <dbReference type="Proteomes" id="UP000756346"/>
    </source>
</evidence>
<evidence type="ECO:0000313" key="10">
    <source>
        <dbReference type="EMBL" id="KAH7035828.1"/>
    </source>
</evidence>
<comment type="caution">
    <text evidence="10">The sequence shown here is derived from an EMBL/GenBank/DDBJ whole genome shotgun (WGS) entry which is preliminary data.</text>
</comment>
<evidence type="ECO:0000256" key="5">
    <source>
        <dbReference type="ARBA" id="ARBA00023002"/>
    </source>
</evidence>
<dbReference type="SUPFAM" id="SSF48264">
    <property type="entry name" value="Cytochrome P450"/>
    <property type="match status" value="1"/>
</dbReference>
<evidence type="ECO:0000256" key="4">
    <source>
        <dbReference type="ARBA" id="ARBA00022723"/>
    </source>
</evidence>
<dbReference type="PRINTS" id="PR00385">
    <property type="entry name" value="P450"/>
</dbReference>
<comment type="cofactor">
    <cofactor evidence="1 8">
        <name>heme</name>
        <dbReference type="ChEBI" id="CHEBI:30413"/>
    </cofactor>
</comment>
<keyword evidence="4 8" id="KW-0479">Metal-binding</keyword>
<evidence type="ECO:0000256" key="6">
    <source>
        <dbReference type="ARBA" id="ARBA00023004"/>
    </source>
</evidence>
<dbReference type="OrthoDB" id="1470350at2759"/>
<dbReference type="CDD" id="cd11058">
    <property type="entry name" value="CYP60B-like"/>
    <property type="match status" value="1"/>
</dbReference>
<dbReference type="Gene3D" id="1.10.630.10">
    <property type="entry name" value="Cytochrome P450"/>
    <property type="match status" value="1"/>
</dbReference>
<evidence type="ECO:0000256" key="1">
    <source>
        <dbReference type="ARBA" id="ARBA00001971"/>
    </source>
</evidence>
<dbReference type="RefSeq" id="XP_046015921.1">
    <property type="nucleotide sequence ID" value="XM_046160167.1"/>
</dbReference>
<evidence type="ECO:0000256" key="9">
    <source>
        <dbReference type="RuleBase" id="RU000461"/>
    </source>
</evidence>
<dbReference type="PANTHER" id="PTHR24305:SF230">
    <property type="entry name" value="P450, PUTATIVE (EUROFUNG)-RELATED"/>
    <property type="match status" value="1"/>
</dbReference>
<keyword evidence="3 8" id="KW-0349">Heme</keyword>
<dbReference type="Proteomes" id="UP000756346">
    <property type="component" value="Unassembled WGS sequence"/>
</dbReference>
<keyword evidence="11" id="KW-1185">Reference proteome</keyword>
<keyword evidence="7 9" id="KW-0503">Monooxygenase</keyword>
<dbReference type="InterPro" id="IPR050121">
    <property type="entry name" value="Cytochrome_P450_monoxygenase"/>
</dbReference>
<dbReference type="GO" id="GO:0016705">
    <property type="term" value="F:oxidoreductase activity, acting on paired donors, with incorporation or reduction of molecular oxygen"/>
    <property type="evidence" value="ECO:0007669"/>
    <property type="project" value="InterPro"/>
</dbReference>
<evidence type="ECO:0000256" key="3">
    <source>
        <dbReference type="ARBA" id="ARBA00022617"/>
    </source>
</evidence>
<evidence type="ECO:0000256" key="2">
    <source>
        <dbReference type="ARBA" id="ARBA00010617"/>
    </source>
</evidence>
<dbReference type="InterPro" id="IPR036396">
    <property type="entry name" value="Cyt_P450_sf"/>
</dbReference>
<dbReference type="GO" id="GO:0004497">
    <property type="term" value="F:monooxygenase activity"/>
    <property type="evidence" value="ECO:0007669"/>
    <property type="project" value="UniProtKB-KW"/>
</dbReference>
<dbReference type="InterPro" id="IPR002401">
    <property type="entry name" value="Cyt_P450_E_grp-I"/>
</dbReference>
<feature type="binding site" description="axial binding residue" evidence="8">
    <location>
        <position position="447"/>
    </location>
    <ligand>
        <name>heme</name>
        <dbReference type="ChEBI" id="CHEBI:30413"/>
    </ligand>
    <ligandPart>
        <name>Fe</name>
        <dbReference type="ChEBI" id="CHEBI:18248"/>
    </ligandPart>
</feature>
<gene>
    <name evidence="10" type="ORF">B0I36DRAFT_373151</name>
</gene>
<keyword evidence="5 9" id="KW-0560">Oxidoreductase</keyword>
<sequence>MDIFDLLGSSPYFVKQALSTGASVSLIATALILSCAAVSSTYNVLAHPLRPKLFAASRIPYSLMVLSGQSHKRILALHLKYGRIVRIAPDELSFLDEAAWEDIMGHRKRGEGENGKDPEFFKTISHSVIASGREDHSRMRRILSHGFSTRSMLDQQPLITQYVDLLLLRLQQNCQDGTATVDMTAWYNWTTFDIIGDLAFGEPFGCLETTSYHPWVQLIFERIRGASRNVMMRKHRWLSPLLQRLFITAEAKERFMGHLKITKEKVAQRLEYKGQRHDFMESMIRKDGNSVLSMPEIVDNASILIIAGSETTATALSAATYFLGSSPDALHRITEEIRSSFSSEDEINLLSVQRLEFMQAVINETLRLYPPVPTSIPRIIQPGGDSICGRYVPEGTTVGIWQWALYHNPNTFTDPETFQPDRWLQDSSMPDEARKTFQPFHVGPRNCIGKNLAYAEMRLILARILWSFDLRLADDCVHWVDRSETYSLWKKPALPVHLTPRKMTSPSGRS</sequence>
<protein>
    <submittedName>
        <fullName evidence="10">Cytochrome P450</fullName>
    </submittedName>
</protein>
<proteinExistence type="inferred from homology"/>
<dbReference type="PROSITE" id="PS00086">
    <property type="entry name" value="CYTOCHROME_P450"/>
    <property type="match status" value="1"/>
</dbReference>
<dbReference type="EMBL" id="JAGTJQ010000003">
    <property type="protein sequence ID" value="KAH7035828.1"/>
    <property type="molecule type" value="Genomic_DNA"/>
</dbReference>
<keyword evidence="6 8" id="KW-0408">Iron</keyword>
<dbReference type="Pfam" id="PF00067">
    <property type="entry name" value="p450"/>
    <property type="match status" value="1"/>
</dbReference>
<dbReference type="InterPro" id="IPR017972">
    <property type="entry name" value="Cyt_P450_CS"/>
</dbReference>
<dbReference type="InterPro" id="IPR001128">
    <property type="entry name" value="Cyt_P450"/>
</dbReference>
<dbReference type="GO" id="GO:0005506">
    <property type="term" value="F:iron ion binding"/>
    <property type="evidence" value="ECO:0007669"/>
    <property type="project" value="InterPro"/>
</dbReference>
<evidence type="ECO:0000256" key="7">
    <source>
        <dbReference type="ARBA" id="ARBA00023033"/>
    </source>
</evidence>
<dbReference type="GeneID" id="70189713"/>
<dbReference type="AlphaFoldDB" id="A0A9P8YC89"/>
<evidence type="ECO:0000256" key="8">
    <source>
        <dbReference type="PIRSR" id="PIRSR602401-1"/>
    </source>
</evidence>
<dbReference type="GO" id="GO:0020037">
    <property type="term" value="F:heme binding"/>
    <property type="evidence" value="ECO:0007669"/>
    <property type="project" value="InterPro"/>
</dbReference>
<reference evidence="10" key="1">
    <citation type="journal article" date="2021" name="Nat. Commun.">
        <title>Genetic determinants of endophytism in the Arabidopsis root mycobiome.</title>
        <authorList>
            <person name="Mesny F."/>
            <person name="Miyauchi S."/>
            <person name="Thiergart T."/>
            <person name="Pickel B."/>
            <person name="Atanasova L."/>
            <person name="Karlsson M."/>
            <person name="Huettel B."/>
            <person name="Barry K.W."/>
            <person name="Haridas S."/>
            <person name="Chen C."/>
            <person name="Bauer D."/>
            <person name="Andreopoulos W."/>
            <person name="Pangilinan J."/>
            <person name="LaButti K."/>
            <person name="Riley R."/>
            <person name="Lipzen A."/>
            <person name="Clum A."/>
            <person name="Drula E."/>
            <person name="Henrissat B."/>
            <person name="Kohler A."/>
            <person name="Grigoriev I.V."/>
            <person name="Martin F.M."/>
            <person name="Hacquard S."/>
        </authorList>
    </citation>
    <scope>NUCLEOTIDE SEQUENCE</scope>
    <source>
        <strain evidence="10">MPI-CAGE-CH-0230</strain>
    </source>
</reference>
<dbReference type="PANTHER" id="PTHR24305">
    <property type="entry name" value="CYTOCHROME P450"/>
    <property type="match status" value="1"/>
</dbReference>
<organism evidence="10 11">
    <name type="scientific">Microdochium trichocladiopsis</name>
    <dbReference type="NCBI Taxonomy" id="1682393"/>
    <lineage>
        <taxon>Eukaryota</taxon>
        <taxon>Fungi</taxon>
        <taxon>Dikarya</taxon>
        <taxon>Ascomycota</taxon>
        <taxon>Pezizomycotina</taxon>
        <taxon>Sordariomycetes</taxon>
        <taxon>Xylariomycetidae</taxon>
        <taxon>Xylariales</taxon>
        <taxon>Microdochiaceae</taxon>
        <taxon>Microdochium</taxon>
    </lineage>
</organism>
<accession>A0A9P8YC89</accession>
<name>A0A9P8YC89_9PEZI</name>